<feature type="non-terminal residue" evidence="2">
    <location>
        <position position="189"/>
    </location>
</feature>
<dbReference type="InterPro" id="IPR011042">
    <property type="entry name" value="6-blade_b-propeller_TolB-like"/>
</dbReference>
<dbReference type="PANTHER" id="PTHR19328:SF13">
    <property type="entry name" value="HIPL1 PROTEIN"/>
    <property type="match status" value="1"/>
</dbReference>
<evidence type="ECO:0000259" key="1">
    <source>
        <dbReference type="Pfam" id="PF07995"/>
    </source>
</evidence>
<dbReference type="EMBL" id="UINC01127204">
    <property type="protein sequence ID" value="SVD06165.1"/>
    <property type="molecule type" value="Genomic_DNA"/>
</dbReference>
<name>A0A382S9N0_9ZZZZ</name>
<reference evidence="2" key="1">
    <citation type="submission" date="2018-05" db="EMBL/GenBank/DDBJ databases">
        <authorList>
            <person name="Lanie J.A."/>
            <person name="Ng W.-L."/>
            <person name="Kazmierczak K.M."/>
            <person name="Andrzejewski T.M."/>
            <person name="Davidsen T.M."/>
            <person name="Wayne K.J."/>
            <person name="Tettelin H."/>
            <person name="Glass J.I."/>
            <person name="Rusch D."/>
            <person name="Podicherti R."/>
            <person name="Tsui H.-C.T."/>
            <person name="Winkler M.E."/>
        </authorList>
    </citation>
    <scope>NUCLEOTIDE SEQUENCE</scope>
</reference>
<sequence length="189" mass="21684">MKKNFFLILLIFFLLLSKEVLSDEDVIIKKIAEGLDLPAHLSKNEFISKNSIFVLEHKLGQIVEIQNYNKDPKINQKPILNIKSLISESDSLETGFTGFAFSPNFEEDKYIFVSYVNKKNQTILSRFEYDDKIKQAKLSSEVELLSVERLSSEDDPYHNCGTISFNPKDNYLYICLGDTTVPDSSQNIK</sequence>
<organism evidence="2">
    <name type="scientific">marine metagenome</name>
    <dbReference type="NCBI Taxonomy" id="408172"/>
    <lineage>
        <taxon>unclassified sequences</taxon>
        <taxon>metagenomes</taxon>
        <taxon>ecological metagenomes</taxon>
    </lineage>
</organism>
<dbReference type="PANTHER" id="PTHR19328">
    <property type="entry name" value="HEDGEHOG-INTERACTING PROTEIN"/>
    <property type="match status" value="1"/>
</dbReference>
<protein>
    <recommendedName>
        <fullName evidence="1">Glucose/Sorbosone dehydrogenase domain-containing protein</fullName>
    </recommendedName>
</protein>
<proteinExistence type="predicted"/>
<evidence type="ECO:0000313" key="2">
    <source>
        <dbReference type="EMBL" id="SVD06165.1"/>
    </source>
</evidence>
<dbReference type="Pfam" id="PF07995">
    <property type="entry name" value="GSDH"/>
    <property type="match status" value="1"/>
</dbReference>
<dbReference type="AlphaFoldDB" id="A0A382S9N0"/>
<dbReference type="InterPro" id="IPR011041">
    <property type="entry name" value="Quinoprot_gluc/sorb_DH_b-prop"/>
</dbReference>
<dbReference type="Gene3D" id="2.120.10.30">
    <property type="entry name" value="TolB, C-terminal domain"/>
    <property type="match status" value="1"/>
</dbReference>
<gene>
    <name evidence="2" type="ORF">METZ01_LOCUS359019</name>
</gene>
<feature type="domain" description="Glucose/Sorbosone dehydrogenase" evidence="1">
    <location>
        <begin position="45"/>
        <end position="188"/>
    </location>
</feature>
<dbReference type="SUPFAM" id="SSF50952">
    <property type="entry name" value="Soluble quinoprotein glucose dehydrogenase"/>
    <property type="match status" value="1"/>
</dbReference>
<dbReference type="InterPro" id="IPR012938">
    <property type="entry name" value="Glc/Sorbosone_DH"/>
</dbReference>
<accession>A0A382S9N0</accession>